<keyword evidence="2" id="KW-1185">Reference proteome</keyword>
<dbReference type="RefSeq" id="XP_060426272.1">
    <property type="nucleotide sequence ID" value="XM_060566289.1"/>
</dbReference>
<dbReference type="Proteomes" id="UP001224890">
    <property type="component" value="Unassembled WGS sequence"/>
</dbReference>
<evidence type="ECO:0000313" key="1">
    <source>
        <dbReference type="EMBL" id="KAK1672269.1"/>
    </source>
</evidence>
<evidence type="ECO:0000313" key="2">
    <source>
        <dbReference type="Proteomes" id="UP001224890"/>
    </source>
</evidence>
<proteinExistence type="predicted"/>
<accession>A0AAJ0AFG7</accession>
<name>A0AAJ0AFG7_9PEZI</name>
<dbReference type="EMBL" id="JAHMHR010000039">
    <property type="protein sequence ID" value="KAK1672269.1"/>
    <property type="molecule type" value="Genomic_DNA"/>
</dbReference>
<dbReference type="GeneID" id="85450815"/>
<protein>
    <submittedName>
        <fullName evidence="1">Uncharacterized protein</fullName>
    </submittedName>
</protein>
<sequence>MGRYRRLTNPTGRWWNDRLASAIRHPAVPSPFTARDLTPCSLLNFQRWADGPQGQPVSFWSRPWSHRQWPEECRPRQVMSPEGWRHRAHRVPTRRWMWHPLPAPATLFFHVVQGRQAPWTIIKVVRSDPDVRCAEQSRWLDHSKSPNRQVEMANFKVWGGIVSITKRGSAVNVDVVFPAHAMQADKNRRRDGYLKRESHQCVRTSFVHMPLIIDTP</sequence>
<gene>
    <name evidence="1" type="ORF">BDP55DRAFT_252730</name>
</gene>
<organism evidence="1 2">
    <name type="scientific">Colletotrichum godetiae</name>
    <dbReference type="NCBI Taxonomy" id="1209918"/>
    <lineage>
        <taxon>Eukaryota</taxon>
        <taxon>Fungi</taxon>
        <taxon>Dikarya</taxon>
        <taxon>Ascomycota</taxon>
        <taxon>Pezizomycotina</taxon>
        <taxon>Sordariomycetes</taxon>
        <taxon>Hypocreomycetidae</taxon>
        <taxon>Glomerellales</taxon>
        <taxon>Glomerellaceae</taxon>
        <taxon>Colletotrichum</taxon>
        <taxon>Colletotrichum acutatum species complex</taxon>
    </lineage>
</organism>
<comment type="caution">
    <text evidence="1">The sequence shown here is derived from an EMBL/GenBank/DDBJ whole genome shotgun (WGS) entry which is preliminary data.</text>
</comment>
<reference evidence="1" key="1">
    <citation type="submission" date="2021-06" db="EMBL/GenBank/DDBJ databases">
        <title>Comparative genomics, transcriptomics and evolutionary studies reveal genomic signatures of adaptation to plant cell wall in hemibiotrophic fungi.</title>
        <authorList>
            <consortium name="DOE Joint Genome Institute"/>
            <person name="Baroncelli R."/>
            <person name="Diaz J.F."/>
            <person name="Benocci T."/>
            <person name="Peng M."/>
            <person name="Battaglia E."/>
            <person name="Haridas S."/>
            <person name="Andreopoulos W."/>
            <person name="Labutti K."/>
            <person name="Pangilinan J."/>
            <person name="Floch G.L."/>
            <person name="Makela M.R."/>
            <person name="Henrissat B."/>
            <person name="Grigoriev I.V."/>
            <person name="Crouch J.A."/>
            <person name="De Vries R.P."/>
            <person name="Sukno S.A."/>
            <person name="Thon M.R."/>
        </authorList>
    </citation>
    <scope>NUCLEOTIDE SEQUENCE</scope>
    <source>
        <strain evidence="1">CBS 193.32</strain>
    </source>
</reference>
<dbReference type="AlphaFoldDB" id="A0AAJ0AFG7"/>